<reference evidence="1 2" key="1">
    <citation type="journal article" date="2015" name="Nature">
        <title>rRNA introns, odd ribosomes, and small enigmatic genomes across a large radiation of phyla.</title>
        <authorList>
            <person name="Brown C.T."/>
            <person name="Hug L.A."/>
            <person name="Thomas B.C."/>
            <person name="Sharon I."/>
            <person name="Castelle C.J."/>
            <person name="Singh A."/>
            <person name="Wilkins M.J."/>
            <person name="Williams K.H."/>
            <person name="Banfield J.F."/>
        </authorList>
    </citation>
    <scope>NUCLEOTIDE SEQUENCE [LARGE SCALE GENOMIC DNA]</scope>
</reference>
<organism evidence="1 2">
    <name type="scientific">Candidatus Gottesmanbacteria bacterium GW2011_GWB1_49_7</name>
    <dbReference type="NCBI Taxonomy" id="1618448"/>
    <lineage>
        <taxon>Bacteria</taxon>
        <taxon>Candidatus Gottesmaniibacteriota</taxon>
    </lineage>
</organism>
<dbReference type="InterPro" id="IPR036397">
    <property type="entry name" value="RNaseH_sf"/>
</dbReference>
<sequence length="172" mass="18568">MTALGFDLGRHTAFAVLEHTRKGFRLVALERFDSVDDAARLQDALLALELPGLDVVAHEEIYHSRKHPTAHKARDGLGILRVVCQKQGWPAPQATGLQPQHVKETMTGDRAAGKPLVAACARGLVRQWGNGLPIRWRGRTADEFDAIAIAYTGLIDAQVAAVYGGEKGVGGE</sequence>
<dbReference type="Proteomes" id="UP000034588">
    <property type="component" value="Unassembled WGS sequence"/>
</dbReference>
<comment type="caution">
    <text evidence="1">The sequence shown here is derived from an EMBL/GenBank/DDBJ whole genome shotgun (WGS) entry which is preliminary data.</text>
</comment>
<gene>
    <name evidence="1" type="ORF">UY48_C0002G0012</name>
</gene>
<dbReference type="InterPro" id="IPR012337">
    <property type="entry name" value="RNaseH-like_sf"/>
</dbReference>
<protein>
    <recommendedName>
        <fullName evidence="3">Holliday junction resolvase RuvC</fullName>
    </recommendedName>
</protein>
<dbReference type="AlphaFoldDB" id="A0A0G1W3H9"/>
<dbReference type="EMBL" id="LCQD01000002">
    <property type="protein sequence ID" value="KKW13321.1"/>
    <property type="molecule type" value="Genomic_DNA"/>
</dbReference>
<proteinExistence type="predicted"/>
<evidence type="ECO:0000313" key="2">
    <source>
        <dbReference type="Proteomes" id="UP000034588"/>
    </source>
</evidence>
<dbReference type="Gene3D" id="3.30.420.10">
    <property type="entry name" value="Ribonuclease H-like superfamily/Ribonuclease H"/>
    <property type="match status" value="1"/>
</dbReference>
<dbReference type="GO" id="GO:0003676">
    <property type="term" value="F:nucleic acid binding"/>
    <property type="evidence" value="ECO:0007669"/>
    <property type="project" value="InterPro"/>
</dbReference>
<name>A0A0G1W3H9_9BACT</name>
<evidence type="ECO:0008006" key="3">
    <source>
        <dbReference type="Google" id="ProtNLM"/>
    </source>
</evidence>
<dbReference type="SUPFAM" id="SSF53098">
    <property type="entry name" value="Ribonuclease H-like"/>
    <property type="match status" value="1"/>
</dbReference>
<evidence type="ECO:0000313" key="1">
    <source>
        <dbReference type="EMBL" id="KKW13321.1"/>
    </source>
</evidence>
<accession>A0A0G1W3H9</accession>